<evidence type="ECO:0000256" key="1">
    <source>
        <dbReference type="SAM" id="SignalP"/>
    </source>
</evidence>
<evidence type="ECO:0000313" key="2">
    <source>
        <dbReference type="EMBL" id="SCB42644.1"/>
    </source>
</evidence>
<sequence>MKAFLSLGVVISLSLASSALAFDKSAFFDAALCKPPYTTTSATEMYNEAEKLAKADTSLLTAAVYKLSADFGKQGFKTNELIFAGSSIGVLIEGLRADELAKTYHLKSDNLGSLLGAASKSYARALVKADQPTREMGGVSIVARESAAFPGKTLLACEFVTHEDLEAVKKLQAN</sequence>
<proteinExistence type="predicted"/>
<keyword evidence="1" id="KW-0732">Signal</keyword>
<dbReference type="EMBL" id="FMAF01000016">
    <property type="protein sequence ID" value="SCB42644.1"/>
    <property type="molecule type" value="Genomic_DNA"/>
</dbReference>
<reference evidence="3" key="1">
    <citation type="submission" date="2016-08" db="EMBL/GenBank/DDBJ databases">
        <authorList>
            <person name="Varghese N."/>
            <person name="Submissions Spin"/>
        </authorList>
    </citation>
    <scope>NUCLEOTIDE SEQUENCE [LARGE SCALE GENOMIC DNA]</scope>
    <source>
        <strain evidence="3">P1-7</strain>
    </source>
</reference>
<name>A0A1C3WSD9_9HYPH</name>
<protein>
    <submittedName>
        <fullName evidence="2">Uncharacterized protein</fullName>
    </submittedName>
</protein>
<accession>A0A1C3WSD9</accession>
<evidence type="ECO:0000313" key="3">
    <source>
        <dbReference type="Proteomes" id="UP000199205"/>
    </source>
</evidence>
<organism evidence="2 3">
    <name type="scientific">Rhizobium lusitanum</name>
    <dbReference type="NCBI Taxonomy" id="293958"/>
    <lineage>
        <taxon>Bacteria</taxon>
        <taxon>Pseudomonadati</taxon>
        <taxon>Pseudomonadota</taxon>
        <taxon>Alphaproteobacteria</taxon>
        <taxon>Hyphomicrobiales</taxon>
        <taxon>Rhizobiaceae</taxon>
        <taxon>Rhizobium/Agrobacterium group</taxon>
        <taxon>Rhizobium</taxon>
    </lineage>
</organism>
<gene>
    <name evidence="2" type="ORF">GA0061101_1169</name>
</gene>
<dbReference type="Proteomes" id="UP000199205">
    <property type="component" value="Unassembled WGS sequence"/>
</dbReference>
<feature type="signal peptide" evidence="1">
    <location>
        <begin position="1"/>
        <end position="21"/>
    </location>
</feature>
<dbReference type="OrthoDB" id="7471677at2"/>
<dbReference type="AlphaFoldDB" id="A0A1C3WSD9"/>
<feature type="chain" id="PRO_5008685931" evidence="1">
    <location>
        <begin position="22"/>
        <end position="174"/>
    </location>
</feature>